<dbReference type="Pfam" id="PF26503">
    <property type="entry name" value="DUF8167_3rd"/>
    <property type="match status" value="1"/>
</dbReference>
<keyword evidence="2" id="KW-0812">Transmembrane</keyword>
<dbReference type="Gene3D" id="3.30.70.1450">
    <property type="entry name" value="Regulator of K+ conductance, C-terminal domain"/>
    <property type="match status" value="1"/>
</dbReference>
<dbReference type="Pfam" id="PF02080">
    <property type="entry name" value="TrkA_C"/>
    <property type="match status" value="1"/>
</dbReference>
<sequence length="380" mass="40447">MAGGTTAIAAFAYRIRVRHALPEGVTLILGLGVVALYLNTRTLFAQFVQGGAASPTVGEATLNVLVFAIAALASYGGNTLGDRLARSDRLSLSWLQRDLSPIVRAAGRHISVTLPAEIRDIEGYDPVEAATKESLVGRTLDFPRGLTVAELRTQLQARLKEKFDVGYVDLELSAAGEIQYLGVARRPAGIGPTLPPNAAAVAVRADPPFSATAGDIVQLWAVEDTPRKLGTGELRARVGSIATITTDRAVATAIDPEAEYRLLTLEADSRPDREFAAMLRRADETMRLLSITDSSPLVGQSVAAIDGTVLGIRTAGESVETIPNRSRVIQAGDELFVIGRPEILRKLDGTDGVHAVETESATESRSGGRPWSADRSEKSE</sequence>
<organism evidence="4 5">
    <name type="scientific">Halodesulfurarchaeum formicicum</name>
    <dbReference type="NCBI Taxonomy" id="1873524"/>
    <lineage>
        <taxon>Archaea</taxon>
        <taxon>Methanobacteriati</taxon>
        <taxon>Methanobacteriota</taxon>
        <taxon>Stenosarchaea group</taxon>
        <taxon>Halobacteria</taxon>
        <taxon>Halobacteriales</taxon>
        <taxon>Halobacteriaceae</taxon>
        <taxon>Halodesulfurarchaeum</taxon>
    </lineage>
</organism>
<dbReference type="AlphaFoldDB" id="A0A1D8S6W5"/>
<proteinExistence type="predicted"/>
<dbReference type="KEGG" id="halh:HTSR_1936"/>
<dbReference type="GO" id="GO:0008324">
    <property type="term" value="F:monoatomic cation transmembrane transporter activity"/>
    <property type="evidence" value="ECO:0007669"/>
    <property type="project" value="InterPro"/>
</dbReference>
<evidence type="ECO:0000313" key="4">
    <source>
        <dbReference type="EMBL" id="AOW81100.1"/>
    </source>
</evidence>
<evidence type="ECO:0000313" key="5">
    <source>
        <dbReference type="Proteomes" id="UP000185608"/>
    </source>
</evidence>
<dbReference type="InterPro" id="IPR058604">
    <property type="entry name" value="DUF8167_3rd"/>
</dbReference>
<dbReference type="PROSITE" id="PS51202">
    <property type="entry name" value="RCK_C"/>
    <property type="match status" value="1"/>
</dbReference>
<dbReference type="EMBL" id="CP016070">
    <property type="protein sequence ID" value="AOW81100.1"/>
    <property type="molecule type" value="Genomic_DNA"/>
</dbReference>
<dbReference type="InterPro" id="IPR036721">
    <property type="entry name" value="RCK_C_sf"/>
</dbReference>
<evidence type="ECO:0000256" key="1">
    <source>
        <dbReference type="SAM" id="MobiDB-lite"/>
    </source>
</evidence>
<accession>A0A1D8S6W5</accession>
<dbReference type="Pfam" id="PF26502">
    <property type="entry name" value="DUF8167_2nd"/>
    <property type="match status" value="1"/>
</dbReference>
<reference evidence="4 5" key="1">
    <citation type="submission" date="2016-06" db="EMBL/GenBank/DDBJ databases">
        <title>Discovery of anaerobic lithoheterotrophic haloarchaeon capable of sulfur respiration by hydrogen and formate.</title>
        <authorList>
            <person name="Sorokin D.Y."/>
            <person name="Kublanov I.V."/>
            <person name="Roman P."/>
            <person name="Sinninghe Damste J.S."/>
            <person name="Golyshin P.N."/>
            <person name="Rojo D."/>
            <person name="Ciordia S."/>
            <person name="Mena Md.C."/>
            <person name="Ferrer M."/>
            <person name="Smedile F."/>
            <person name="Messina E."/>
            <person name="La Cono V."/>
            <person name="Yakimov M.M."/>
        </authorList>
    </citation>
    <scope>NUCLEOTIDE SEQUENCE [LARGE SCALE GENOMIC DNA]</scope>
    <source>
        <strain evidence="4 5">HTSR1</strain>
    </source>
</reference>
<evidence type="ECO:0000259" key="3">
    <source>
        <dbReference type="PROSITE" id="PS51202"/>
    </source>
</evidence>
<dbReference type="GO" id="GO:0006813">
    <property type="term" value="P:potassium ion transport"/>
    <property type="evidence" value="ECO:0007669"/>
    <property type="project" value="InterPro"/>
</dbReference>
<feature type="region of interest" description="Disordered" evidence="1">
    <location>
        <begin position="356"/>
        <end position="380"/>
    </location>
</feature>
<keyword evidence="2" id="KW-1133">Transmembrane helix</keyword>
<dbReference type="InterPro" id="IPR006037">
    <property type="entry name" value="RCK_C"/>
</dbReference>
<dbReference type="STRING" id="1873524.HSR6_2005"/>
<feature type="transmembrane region" description="Helical" evidence="2">
    <location>
        <begin position="20"/>
        <end position="40"/>
    </location>
</feature>
<name>A0A1D8S6W5_9EURY</name>
<keyword evidence="2" id="KW-0472">Membrane</keyword>
<dbReference type="SUPFAM" id="SSF116726">
    <property type="entry name" value="TrkA C-terminal domain-like"/>
    <property type="match status" value="1"/>
</dbReference>
<dbReference type="Proteomes" id="UP000185608">
    <property type="component" value="Chromosome"/>
</dbReference>
<dbReference type="InterPro" id="IPR058480">
    <property type="entry name" value="DUF8167_N"/>
</dbReference>
<feature type="domain" description="RCK C-terminal" evidence="3">
    <location>
        <begin position="274"/>
        <end position="353"/>
    </location>
</feature>
<dbReference type="InterPro" id="IPR058603">
    <property type="entry name" value="DUF8167_2nd"/>
</dbReference>
<evidence type="ECO:0000256" key="2">
    <source>
        <dbReference type="SAM" id="Phobius"/>
    </source>
</evidence>
<protein>
    <submittedName>
        <fullName evidence="4">Potassium transporter TrkA</fullName>
    </submittedName>
</protein>
<dbReference type="Pfam" id="PF26501">
    <property type="entry name" value="DUF8167"/>
    <property type="match status" value="1"/>
</dbReference>
<gene>
    <name evidence="4" type="ORF">HTSR_1936</name>
</gene>